<dbReference type="AlphaFoldDB" id="A0A3M7R0M6"/>
<sequence>MCRFSTGIKRFLRFKILTSNIINQLEELDFKLKSVSIEIWCLRLIKLSVEIVDQQMKLRSRKSREC</sequence>
<dbReference type="Proteomes" id="UP000276133">
    <property type="component" value="Unassembled WGS sequence"/>
</dbReference>
<accession>A0A3M7R0M6</accession>
<name>A0A3M7R0M6_BRAPC</name>
<dbReference type="EMBL" id="REGN01004525">
    <property type="protein sequence ID" value="RNA17126.1"/>
    <property type="molecule type" value="Genomic_DNA"/>
</dbReference>
<gene>
    <name evidence="1" type="ORF">BpHYR1_034552</name>
</gene>
<evidence type="ECO:0000313" key="2">
    <source>
        <dbReference type="Proteomes" id="UP000276133"/>
    </source>
</evidence>
<keyword evidence="2" id="KW-1185">Reference proteome</keyword>
<proteinExistence type="predicted"/>
<protein>
    <submittedName>
        <fullName evidence="1">Uncharacterized protein</fullName>
    </submittedName>
</protein>
<comment type="caution">
    <text evidence="1">The sequence shown here is derived from an EMBL/GenBank/DDBJ whole genome shotgun (WGS) entry which is preliminary data.</text>
</comment>
<reference evidence="1 2" key="1">
    <citation type="journal article" date="2018" name="Sci. Rep.">
        <title>Genomic signatures of local adaptation to the degree of environmental predictability in rotifers.</title>
        <authorList>
            <person name="Franch-Gras L."/>
            <person name="Hahn C."/>
            <person name="Garcia-Roger E.M."/>
            <person name="Carmona M.J."/>
            <person name="Serra M."/>
            <person name="Gomez A."/>
        </authorList>
    </citation>
    <scope>NUCLEOTIDE SEQUENCE [LARGE SCALE GENOMIC DNA]</scope>
    <source>
        <strain evidence="1">HYR1</strain>
    </source>
</reference>
<organism evidence="1 2">
    <name type="scientific">Brachionus plicatilis</name>
    <name type="common">Marine rotifer</name>
    <name type="synonym">Brachionus muelleri</name>
    <dbReference type="NCBI Taxonomy" id="10195"/>
    <lineage>
        <taxon>Eukaryota</taxon>
        <taxon>Metazoa</taxon>
        <taxon>Spiralia</taxon>
        <taxon>Gnathifera</taxon>
        <taxon>Rotifera</taxon>
        <taxon>Eurotatoria</taxon>
        <taxon>Monogononta</taxon>
        <taxon>Pseudotrocha</taxon>
        <taxon>Ploima</taxon>
        <taxon>Brachionidae</taxon>
        <taxon>Brachionus</taxon>
    </lineage>
</organism>
<evidence type="ECO:0000313" key="1">
    <source>
        <dbReference type="EMBL" id="RNA17126.1"/>
    </source>
</evidence>